<keyword evidence="8" id="KW-1185">Reference proteome</keyword>
<feature type="signal peptide" evidence="5">
    <location>
        <begin position="1"/>
        <end position="19"/>
    </location>
</feature>
<evidence type="ECO:0000313" key="8">
    <source>
        <dbReference type="Proteomes" id="UP000193719"/>
    </source>
</evidence>
<accession>A0A1Y1VBL2</accession>
<gene>
    <name evidence="7" type="ORF">BCR36DRAFT_350249</name>
</gene>
<feature type="domain" description="CBM10" evidence="6">
    <location>
        <begin position="158"/>
        <end position="196"/>
    </location>
</feature>
<dbReference type="EMBL" id="MCFH01000016">
    <property type="protein sequence ID" value="ORX52079.1"/>
    <property type="molecule type" value="Genomic_DNA"/>
</dbReference>
<evidence type="ECO:0000256" key="3">
    <source>
        <dbReference type="ARBA" id="ARBA00022801"/>
    </source>
</evidence>
<dbReference type="AlphaFoldDB" id="A0A1Y1VBL2"/>
<evidence type="ECO:0000313" key="7">
    <source>
        <dbReference type="EMBL" id="ORX52079.1"/>
    </source>
</evidence>
<feature type="compositionally biased region" description="Basic and acidic residues" evidence="4">
    <location>
        <begin position="78"/>
        <end position="97"/>
    </location>
</feature>
<dbReference type="SUPFAM" id="SSF64571">
    <property type="entry name" value="Cellulose docking domain, dockering"/>
    <property type="match status" value="2"/>
</dbReference>
<proteinExistence type="predicted"/>
<reference evidence="7 8" key="1">
    <citation type="submission" date="2016-08" db="EMBL/GenBank/DDBJ databases">
        <title>Genomes of anaerobic fungi encode conserved fungal cellulosomes for biomass hydrolysis.</title>
        <authorList>
            <consortium name="DOE Joint Genome Institute"/>
            <person name="Haitjema C.H."/>
            <person name="Gilmore S.P."/>
            <person name="Henske J.K."/>
            <person name="Solomon K.V."/>
            <person name="De Groot R."/>
            <person name="Kuo A."/>
            <person name="Mondo S.J."/>
            <person name="Salamov A.A."/>
            <person name="Labutti K."/>
            <person name="Zhao Z."/>
            <person name="Chiniquy J."/>
            <person name="Barry K."/>
            <person name="Brewer H.M."/>
            <person name="Purvine S.O."/>
            <person name="Wright A.T."/>
            <person name="Boxma B."/>
            <person name="Van Alen T."/>
            <person name="Hackstein J.H."/>
            <person name="Baker S.E."/>
            <person name="Grigoriev I.V."/>
            <person name="O'Malley M.A."/>
        </authorList>
    </citation>
    <scope>NUCLEOTIDE SEQUENCE [LARGE SCALE GENOMIC DNA]</scope>
    <source>
        <strain evidence="8">finn</strain>
    </source>
</reference>
<dbReference type="Gene3D" id="3.90.1220.10">
    <property type="entry name" value="Cellulose docking domain, dockering"/>
    <property type="match status" value="2"/>
</dbReference>
<evidence type="ECO:0000256" key="5">
    <source>
        <dbReference type="SAM" id="SignalP"/>
    </source>
</evidence>
<evidence type="ECO:0000256" key="2">
    <source>
        <dbReference type="ARBA" id="ARBA00022737"/>
    </source>
</evidence>
<feature type="chain" id="PRO_5011965600" description="CBM10 domain-containing protein" evidence="5">
    <location>
        <begin position="20"/>
        <end position="226"/>
    </location>
</feature>
<dbReference type="InterPro" id="IPR009034">
    <property type="entry name" value="Dockerin_dom_fun_sf"/>
</dbReference>
<feature type="region of interest" description="Disordered" evidence="4">
    <location>
        <begin position="78"/>
        <end position="106"/>
    </location>
</feature>
<comment type="caution">
    <text evidence="7">The sequence shown here is derived from an EMBL/GenBank/DDBJ whole genome shotgun (WGS) entry which is preliminary data.</text>
</comment>
<dbReference type="InterPro" id="IPR002883">
    <property type="entry name" value="CBM10/Dockerin_dom"/>
</dbReference>
<keyword evidence="3" id="KW-0378">Hydrolase</keyword>
<sequence>MRFTSILLTTILIFGITYAENDYEQDISGETEQDLNNNFLEYEEQNLSKPPDYTEQNLSNDFVELTENNKPIEVIEAEQKQEAEQEAKEEEEKKEEKQENEDDEKKEEKECWAKKLNYPCCKKDNCMKFYVNDDGAWGFENWKWCGIDTEYCDIKAKECWAEKLGYKCCPDDVCTTLHSDANGEWSIVNDEWCGIISSLCKREFRTAQKPPVKLPLPKPTGWNIKF</sequence>
<keyword evidence="2" id="KW-0677">Repeat</keyword>
<keyword evidence="1 5" id="KW-0732">Signal</keyword>
<evidence type="ECO:0000256" key="4">
    <source>
        <dbReference type="SAM" id="MobiDB-lite"/>
    </source>
</evidence>
<organism evidence="7 8">
    <name type="scientific">Piromyces finnis</name>
    <dbReference type="NCBI Taxonomy" id="1754191"/>
    <lineage>
        <taxon>Eukaryota</taxon>
        <taxon>Fungi</taxon>
        <taxon>Fungi incertae sedis</taxon>
        <taxon>Chytridiomycota</taxon>
        <taxon>Chytridiomycota incertae sedis</taxon>
        <taxon>Neocallimastigomycetes</taxon>
        <taxon>Neocallimastigales</taxon>
        <taxon>Neocallimastigaceae</taxon>
        <taxon>Piromyces</taxon>
    </lineage>
</organism>
<dbReference type="PROSITE" id="PS51763">
    <property type="entry name" value="CBM10"/>
    <property type="match status" value="2"/>
</dbReference>
<dbReference type="OrthoDB" id="2138441at2759"/>
<evidence type="ECO:0000259" key="6">
    <source>
        <dbReference type="PROSITE" id="PS51763"/>
    </source>
</evidence>
<feature type="domain" description="CBM10" evidence="6">
    <location>
        <begin position="110"/>
        <end position="148"/>
    </location>
</feature>
<name>A0A1Y1VBL2_9FUNG</name>
<dbReference type="Pfam" id="PF02013">
    <property type="entry name" value="CBM_10"/>
    <property type="match status" value="2"/>
</dbReference>
<reference evidence="7 8" key="2">
    <citation type="submission" date="2016-08" db="EMBL/GenBank/DDBJ databases">
        <title>Pervasive Adenine N6-methylation of Active Genes in Fungi.</title>
        <authorList>
            <consortium name="DOE Joint Genome Institute"/>
            <person name="Mondo S.J."/>
            <person name="Dannebaum R.O."/>
            <person name="Kuo R.C."/>
            <person name="Labutti K."/>
            <person name="Haridas S."/>
            <person name="Kuo A."/>
            <person name="Salamov A."/>
            <person name="Ahrendt S.R."/>
            <person name="Lipzen A."/>
            <person name="Sullivan W."/>
            <person name="Andreopoulos W.B."/>
            <person name="Clum A."/>
            <person name="Lindquist E."/>
            <person name="Daum C."/>
            <person name="Ramamoorthy G.K."/>
            <person name="Gryganskyi A."/>
            <person name="Culley D."/>
            <person name="Magnuson J.K."/>
            <person name="James T.Y."/>
            <person name="O'Malley M.A."/>
            <person name="Stajich J.E."/>
            <person name="Spatafora J.W."/>
            <person name="Visel A."/>
            <person name="Grigoriev I.V."/>
        </authorList>
    </citation>
    <scope>NUCLEOTIDE SEQUENCE [LARGE SCALE GENOMIC DNA]</scope>
    <source>
        <strain evidence="8">finn</strain>
    </source>
</reference>
<protein>
    <recommendedName>
        <fullName evidence="6">CBM10 domain-containing protein</fullName>
    </recommendedName>
</protein>
<evidence type="ECO:0000256" key="1">
    <source>
        <dbReference type="ARBA" id="ARBA00022729"/>
    </source>
</evidence>
<dbReference type="GO" id="GO:0016787">
    <property type="term" value="F:hydrolase activity"/>
    <property type="evidence" value="ECO:0007669"/>
    <property type="project" value="UniProtKB-KW"/>
</dbReference>
<dbReference type="Proteomes" id="UP000193719">
    <property type="component" value="Unassembled WGS sequence"/>
</dbReference>